<feature type="domain" description="DUF4042" evidence="3">
    <location>
        <begin position="126"/>
        <end position="296"/>
    </location>
</feature>
<dbReference type="InterPro" id="IPR025283">
    <property type="entry name" value="DUF4042"/>
</dbReference>
<evidence type="ECO:0000256" key="1">
    <source>
        <dbReference type="PROSITE-ProRule" id="PRU00103"/>
    </source>
</evidence>
<dbReference type="PROSITE" id="PS50077">
    <property type="entry name" value="HEAT_REPEAT"/>
    <property type="match status" value="1"/>
</dbReference>
<protein>
    <recommendedName>
        <fullName evidence="3">DUF4042 domain-containing protein</fullName>
    </recommendedName>
</protein>
<dbReference type="AlphaFoldDB" id="A0AAU9JGE2"/>
<feature type="repeat" description="HEAT" evidence="1">
    <location>
        <begin position="169"/>
        <end position="207"/>
    </location>
</feature>
<dbReference type="PANTHER" id="PTHR13366:SF0">
    <property type="entry name" value="HEAT REPEAT-CONTAINING PROTEIN 6"/>
    <property type="match status" value="1"/>
</dbReference>
<dbReference type="InterPro" id="IPR011989">
    <property type="entry name" value="ARM-like"/>
</dbReference>
<sequence>MASIKPNNPKAKPENGPKQKINPRKYNKIPWLPQNLDPEDQQLFQDYQDLIKKMFQISLSGSEQELLKKNCLHKEIQKSKNKQATADDPEKIVALWSAIQALVHRAVAIEKKSQSAKKLKNPMHVRIRSGLISCIQIICKKHGKILFEFISAALPSDVRGNVHESVSAQTPLIYMMLNDSSNEIRASAASSLASLIEEFPEIETMESLDITGRVLNSKFHELVGIMDNLHEIINFMLRSQLAPEVLIAVLKTTAALISKTRYQAFSPSHLLKITESIMIHLGAFIPDIRFGVVKCLIAAFKERIEKIKHILTYDFVYHVLGSQDFIEERLELFERLIKNYPEEMDAFKDWIQEKLSSIMLSENLSLQKKAYEITDEYIRVKPNCCAIDTAIKTALILIKKQPIDTLTPCLSTLAVIPDIAVLNPQQVQDLIYFLENFDFSGNSPSLLKSIVMKLFGTLAKAQLVPEDFFDLGISIISAHRDTSNLSVAINASLALSYFCLNPISLSRIETIVDIIKDSSENRREKVVSNAIVSISNLFEMFNYHQIQQYFDELFEICVKGLSHKTAKVGWDSCKAFFAFFENESMPHYEIADRLIPNLIQAIKMQNNFKTKINSCQILRKFRSQLLGYSAELLQSLVWCLEIDGRSKHSDSKTLQYQFEFKQESILCIAHVVEINTELSEELIDFFSENCLHVYHWLRAFTIDYVHENNSKDPSELENDENIEIIRKCCRKLIMWVQDEARIGVSFGLLEKLEGLSRIDERKIRKYMGHEAESDLIIPLKNVLIDNFSSL</sequence>
<dbReference type="InterPro" id="IPR021133">
    <property type="entry name" value="HEAT_type_2"/>
</dbReference>
<dbReference type="InterPro" id="IPR052107">
    <property type="entry name" value="HEAT6"/>
</dbReference>
<reference evidence="4" key="1">
    <citation type="submission" date="2021-09" db="EMBL/GenBank/DDBJ databases">
        <authorList>
            <consortium name="AG Swart"/>
            <person name="Singh M."/>
            <person name="Singh A."/>
            <person name="Seah K."/>
            <person name="Emmerich C."/>
        </authorList>
    </citation>
    <scope>NUCLEOTIDE SEQUENCE</scope>
    <source>
        <strain evidence="4">ATCC30299</strain>
    </source>
</reference>
<comment type="caution">
    <text evidence="4">The sequence shown here is derived from an EMBL/GenBank/DDBJ whole genome shotgun (WGS) entry which is preliminary data.</text>
</comment>
<dbReference type="InterPro" id="IPR016024">
    <property type="entry name" value="ARM-type_fold"/>
</dbReference>
<gene>
    <name evidence="4" type="ORF">BSTOLATCC_MIC25102</name>
</gene>
<dbReference type="Pfam" id="PF13251">
    <property type="entry name" value="DUF4042"/>
    <property type="match status" value="1"/>
</dbReference>
<accession>A0AAU9JGE2</accession>
<keyword evidence="5" id="KW-1185">Reference proteome</keyword>
<evidence type="ECO:0000256" key="2">
    <source>
        <dbReference type="SAM" id="MobiDB-lite"/>
    </source>
</evidence>
<evidence type="ECO:0000313" key="5">
    <source>
        <dbReference type="Proteomes" id="UP001162131"/>
    </source>
</evidence>
<dbReference type="PANTHER" id="PTHR13366">
    <property type="entry name" value="MALARIA ANTIGEN-RELATED"/>
    <property type="match status" value="1"/>
</dbReference>
<evidence type="ECO:0000259" key="3">
    <source>
        <dbReference type="Pfam" id="PF13251"/>
    </source>
</evidence>
<evidence type="ECO:0000313" key="4">
    <source>
        <dbReference type="EMBL" id="CAG9319857.1"/>
    </source>
</evidence>
<feature type="region of interest" description="Disordered" evidence="2">
    <location>
        <begin position="1"/>
        <end position="32"/>
    </location>
</feature>
<dbReference type="Proteomes" id="UP001162131">
    <property type="component" value="Unassembled WGS sequence"/>
</dbReference>
<name>A0AAU9JGE2_9CILI</name>
<organism evidence="4 5">
    <name type="scientific">Blepharisma stoltei</name>
    <dbReference type="NCBI Taxonomy" id="1481888"/>
    <lineage>
        <taxon>Eukaryota</taxon>
        <taxon>Sar</taxon>
        <taxon>Alveolata</taxon>
        <taxon>Ciliophora</taxon>
        <taxon>Postciliodesmatophora</taxon>
        <taxon>Heterotrichea</taxon>
        <taxon>Heterotrichida</taxon>
        <taxon>Blepharismidae</taxon>
        <taxon>Blepharisma</taxon>
    </lineage>
</organism>
<dbReference type="SUPFAM" id="SSF48371">
    <property type="entry name" value="ARM repeat"/>
    <property type="match status" value="1"/>
</dbReference>
<dbReference type="Gene3D" id="1.25.10.10">
    <property type="entry name" value="Leucine-rich Repeat Variant"/>
    <property type="match status" value="2"/>
</dbReference>
<proteinExistence type="predicted"/>
<dbReference type="EMBL" id="CAJZBQ010000024">
    <property type="protein sequence ID" value="CAG9319857.1"/>
    <property type="molecule type" value="Genomic_DNA"/>
</dbReference>